<dbReference type="PANTHER" id="PTHR45778:SF7">
    <property type="entry name" value="PURPLE ACID PHOSPHATASE"/>
    <property type="match status" value="1"/>
</dbReference>
<dbReference type="InterPro" id="IPR025733">
    <property type="entry name" value="PAPs_C"/>
</dbReference>
<dbReference type="EMBL" id="HBGL01007178">
    <property type="protein sequence ID" value="CAD9295714.1"/>
    <property type="molecule type" value="Transcribed_RNA"/>
</dbReference>
<evidence type="ECO:0000256" key="1">
    <source>
        <dbReference type="ARBA" id="ARBA00023180"/>
    </source>
</evidence>
<proteinExistence type="predicted"/>
<evidence type="ECO:0008006" key="5">
    <source>
        <dbReference type="Google" id="ProtNLM"/>
    </source>
</evidence>
<dbReference type="InterPro" id="IPR004843">
    <property type="entry name" value="Calcineurin-like_PHP"/>
</dbReference>
<dbReference type="InterPro" id="IPR029052">
    <property type="entry name" value="Metallo-depent_PP-like"/>
</dbReference>
<dbReference type="AlphaFoldDB" id="A0A7S1YEY2"/>
<dbReference type="InterPro" id="IPR041792">
    <property type="entry name" value="MPP_PAP"/>
</dbReference>
<sequence length="287" mass="32437">MIRALQAGGPDSFDMVAHIGDISYATGRENRWEEFGASVEPLSSTIPYMVGSGNHEYDHVSPSAADGAFPKGQPYQPYYSNFGDDSLGDCNIPYTYRFPMPTPHDLNTEESYYSVDVGNVHYVTLSFEQNYEPGSDQYAWLEADLAAVNRSVTPFLVVASHRAMYCSWDGPNDYIMGIYEQRYLEELLVKYRTDLFFAGHYHIYQRSCPVVNQVCDEEKGIVHVVVGNAGMDHHGRFFTGDVPWSEFIDPVNYGYSVIETTRSNLTLSYYESAEGKLMDTVTIKARF</sequence>
<dbReference type="Pfam" id="PF00149">
    <property type="entry name" value="Metallophos"/>
    <property type="match status" value="1"/>
</dbReference>
<reference evidence="4" key="1">
    <citation type="submission" date="2021-01" db="EMBL/GenBank/DDBJ databases">
        <authorList>
            <person name="Corre E."/>
            <person name="Pelletier E."/>
            <person name="Niang G."/>
            <person name="Scheremetjew M."/>
            <person name="Finn R."/>
            <person name="Kale V."/>
            <person name="Holt S."/>
            <person name="Cochrane G."/>
            <person name="Meng A."/>
            <person name="Brown T."/>
            <person name="Cohen L."/>
        </authorList>
    </citation>
    <scope>NUCLEOTIDE SEQUENCE</scope>
    <source>
        <strain evidence="4">ATCC 50979</strain>
    </source>
</reference>
<gene>
    <name evidence="4" type="ORF">SSP0437_LOCUS5539</name>
</gene>
<dbReference type="GO" id="GO:0016787">
    <property type="term" value="F:hydrolase activity"/>
    <property type="evidence" value="ECO:0007669"/>
    <property type="project" value="InterPro"/>
</dbReference>
<dbReference type="CDD" id="cd00839">
    <property type="entry name" value="MPP_PAPs"/>
    <property type="match status" value="1"/>
</dbReference>
<evidence type="ECO:0000259" key="3">
    <source>
        <dbReference type="Pfam" id="PF14008"/>
    </source>
</evidence>
<evidence type="ECO:0000313" key="4">
    <source>
        <dbReference type="EMBL" id="CAD9295714.1"/>
    </source>
</evidence>
<name>A0A7S1YEY2_9EUKA</name>
<organism evidence="4">
    <name type="scientific">Sexangularia sp. CB-2014</name>
    <dbReference type="NCBI Taxonomy" id="1486929"/>
    <lineage>
        <taxon>Eukaryota</taxon>
        <taxon>Amoebozoa</taxon>
        <taxon>Tubulinea</taxon>
        <taxon>Elardia</taxon>
        <taxon>Arcellinida</taxon>
        <taxon>Arcellinida incertae sedis</taxon>
        <taxon>Sexangularia</taxon>
    </lineage>
</organism>
<accession>A0A7S1YEY2</accession>
<keyword evidence="1" id="KW-0325">Glycoprotein</keyword>
<protein>
    <recommendedName>
        <fullName evidence="5">Acid phosphatase</fullName>
    </recommendedName>
</protein>
<dbReference type="SUPFAM" id="SSF56300">
    <property type="entry name" value="Metallo-dependent phosphatases"/>
    <property type="match status" value="1"/>
</dbReference>
<feature type="domain" description="Purple acid phosphatase C-terminal" evidence="3">
    <location>
        <begin position="220"/>
        <end position="280"/>
    </location>
</feature>
<dbReference type="Pfam" id="PF14008">
    <property type="entry name" value="Metallophos_C"/>
    <property type="match status" value="1"/>
</dbReference>
<dbReference type="PANTHER" id="PTHR45778">
    <property type="entry name" value="PURPLE ACID PHOSPHATASE-RELATED"/>
    <property type="match status" value="1"/>
</dbReference>
<feature type="domain" description="Calcineurin-like phosphoesterase" evidence="2">
    <location>
        <begin position="4"/>
        <end position="204"/>
    </location>
</feature>
<dbReference type="Gene3D" id="3.60.21.10">
    <property type="match status" value="1"/>
</dbReference>
<evidence type="ECO:0000259" key="2">
    <source>
        <dbReference type="Pfam" id="PF00149"/>
    </source>
</evidence>